<organism evidence="2 3">
    <name type="scientific">Apiospora kogelbergensis</name>
    <dbReference type="NCBI Taxonomy" id="1337665"/>
    <lineage>
        <taxon>Eukaryota</taxon>
        <taxon>Fungi</taxon>
        <taxon>Dikarya</taxon>
        <taxon>Ascomycota</taxon>
        <taxon>Pezizomycotina</taxon>
        <taxon>Sordariomycetes</taxon>
        <taxon>Xylariomycetidae</taxon>
        <taxon>Amphisphaeriales</taxon>
        <taxon>Apiosporaceae</taxon>
        <taxon>Apiospora</taxon>
    </lineage>
</organism>
<dbReference type="Proteomes" id="UP001392437">
    <property type="component" value="Unassembled WGS sequence"/>
</dbReference>
<dbReference type="SUPFAM" id="SSF54928">
    <property type="entry name" value="RNA-binding domain, RBD"/>
    <property type="match status" value="1"/>
</dbReference>
<dbReference type="AlphaFoldDB" id="A0AAW0QRY4"/>
<reference evidence="2 3" key="1">
    <citation type="submission" date="2023-01" db="EMBL/GenBank/DDBJ databases">
        <title>Analysis of 21 Apiospora genomes using comparative genomics revels a genus with tremendous synthesis potential of carbohydrate active enzymes and secondary metabolites.</title>
        <authorList>
            <person name="Sorensen T."/>
        </authorList>
    </citation>
    <scope>NUCLEOTIDE SEQUENCE [LARGE SCALE GENOMIC DNA]</scope>
    <source>
        <strain evidence="2 3">CBS 117206</strain>
    </source>
</reference>
<dbReference type="GO" id="GO:0003676">
    <property type="term" value="F:nucleic acid binding"/>
    <property type="evidence" value="ECO:0007669"/>
    <property type="project" value="InterPro"/>
</dbReference>
<feature type="region of interest" description="Disordered" evidence="1">
    <location>
        <begin position="1"/>
        <end position="49"/>
    </location>
</feature>
<evidence type="ECO:0000313" key="2">
    <source>
        <dbReference type="EMBL" id="KAK8109913.1"/>
    </source>
</evidence>
<feature type="compositionally biased region" description="Polar residues" evidence="1">
    <location>
        <begin position="21"/>
        <end position="31"/>
    </location>
</feature>
<gene>
    <name evidence="2" type="ORF">PG999_008050</name>
</gene>
<evidence type="ECO:0000256" key="1">
    <source>
        <dbReference type="SAM" id="MobiDB-lite"/>
    </source>
</evidence>
<proteinExistence type="predicted"/>
<evidence type="ECO:0000313" key="3">
    <source>
        <dbReference type="Proteomes" id="UP001392437"/>
    </source>
</evidence>
<comment type="caution">
    <text evidence="2">The sequence shown here is derived from an EMBL/GenBank/DDBJ whole genome shotgun (WGS) entry which is preliminary data.</text>
</comment>
<dbReference type="EMBL" id="JAQQWP010000007">
    <property type="protein sequence ID" value="KAK8109913.1"/>
    <property type="molecule type" value="Genomic_DNA"/>
</dbReference>
<accession>A0AAW0QRY4</accession>
<sequence>MPSSTLLLNPTAKPFVPLDMSPTNARTNTPSELKKDDGNNTSMPKDGIPPKINNTSFVSFCPDTHNTRIAIPEALSVNLFLRNLPADCTTRTLLDSIWGYGRIWSVRIHPPSPWNHAASPPGLPVTPTATATLSFFEVAAARRFVLHTEARGALFLVGGRHVRVSYHPRRMAGKEALRVASRCVLVQGHPDMVNETSLLVLLRSRLLFLADRSLAEIRQTVVEARLRYITTRGHIVELRFHDGFYGRAGLAVDVLRLEDNPRISAVGYGEDPCA</sequence>
<protein>
    <recommendedName>
        <fullName evidence="4">RRM domain-containing protein</fullName>
    </recommendedName>
</protein>
<name>A0AAW0QRY4_9PEZI</name>
<evidence type="ECO:0008006" key="4">
    <source>
        <dbReference type="Google" id="ProtNLM"/>
    </source>
</evidence>
<keyword evidence="3" id="KW-1185">Reference proteome</keyword>
<dbReference type="InterPro" id="IPR035979">
    <property type="entry name" value="RBD_domain_sf"/>
</dbReference>